<proteinExistence type="predicted"/>
<keyword evidence="1" id="KW-0812">Transmembrane</keyword>
<dbReference type="Proteomes" id="UP000510821">
    <property type="component" value="Chromosome"/>
</dbReference>
<reference evidence="3" key="1">
    <citation type="submission" date="2020-07" db="EMBL/GenBank/DDBJ databases">
        <title>Metabolic diversity and evolutionary history of the archaeal phylum ###Micrarchaeota### uncovered from a freshwater lake metagenome.</title>
        <authorList>
            <person name="Kadnikov V.V."/>
            <person name="Savvichev A.S."/>
            <person name="Mardanov A.V."/>
            <person name="Beletsky A.V."/>
            <person name="Chupakov A.V."/>
            <person name="Kokryatskaya N.M."/>
            <person name="Pimenov N.V."/>
            <person name="Ravin N.V."/>
        </authorList>
    </citation>
    <scope>NUCLEOTIDE SEQUENCE [LARGE SCALE GENOMIC DNA]</scope>
</reference>
<name>A0A7D6BLD4_FERL1</name>
<keyword evidence="1" id="KW-1133">Transmembrane helix</keyword>
<feature type="transmembrane region" description="Helical" evidence="1">
    <location>
        <begin position="570"/>
        <end position="589"/>
    </location>
</feature>
<dbReference type="EMBL" id="CP058998">
    <property type="protein sequence ID" value="QLJ52218.1"/>
    <property type="molecule type" value="Genomic_DNA"/>
</dbReference>
<accession>A0A7D6BLD4</accession>
<evidence type="ECO:0000313" key="2">
    <source>
        <dbReference type="EMBL" id="QLJ52218.1"/>
    </source>
</evidence>
<keyword evidence="1" id="KW-0472">Membrane</keyword>
<organism evidence="2 3">
    <name type="scientific">Fermentimicrarchaeum limneticum</name>
    <dbReference type="NCBI Taxonomy" id="2795018"/>
    <lineage>
        <taxon>Archaea</taxon>
        <taxon>Candidatus Micrarchaeota</taxon>
        <taxon>Candidatus Fermentimicrarchaeales</taxon>
        <taxon>Candidatus Fermentimicrarchaeaceae</taxon>
        <taxon>Candidatus Fermentimicrarchaeum</taxon>
    </lineage>
</organism>
<gene>
    <name evidence="2" type="ORF">Sv326_0043</name>
</gene>
<protein>
    <submittedName>
        <fullName evidence="2">Uncharacterized protein</fullName>
    </submittedName>
</protein>
<dbReference type="KEGG" id="flt:Sv326_0043"/>
<evidence type="ECO:0000256" key="1">
    <source>
        <dbReference type="SAM" id="Phobius"/>
    </source>
</evidence>
<dbReference type="AlphaFoldDB" id="A0A7D6BLD4"/>
<sequence length="811" mass="91242">MNIKKIVLIAVVLLIAVVAVMYLLIIISQPPKPPPLNVTSSLEFTVIDSGVLDYGIEKQSYGRVGGIERRDVAYILSQVTGKYIKDVDINVELFEDQIPKDIYLLDYSSADFRGCIECEGLPEFRDSLEKSLKTYGLLDQNATLNQIKIHQLDSLTRRSVLIVPTGKIPSQLVGLESGPDLSELMKKGFVIIFIGSELRQSLKRNGEVLTIPTGNLRKYNISYQERSDLNTMPPFKLKSPAFIISNNVVYGSMSVVKNYDGYFFVLPRSIDIGWNSNGTDAAEDVTRVIYEVAWQRSLTDGSLHLNSSEIKESESNRSMIFLKPYPNVEGWARIYILTNTSNNVPFYSVSERRITRTVYGTMGHKSTAARGEGDFTIAFQLAVNFTKPKDANISVVIYDEDMGFVGRQLAQRDIKLSQGQYSFSSNFIVDLNSGRYILKAEDDEGYVYAQSLLYVPPILLMFDVPRPYWDMEPQIIPFRVVLEADPLLEGSSPAPLVNRRVFVNVNRSPNVNIFSSPTPLTTDAGGRFNYTPPSGYVFDYGEYTFKVNVSGEVLTINAKRTKTAGWFDNPINVVIVIFIIIIGVAGVLLRRPEKPLYTIDVPDFPPLEKVVIPISKFSVLSLFDSVNKEYKWNFMPLSAQELKNEMRRKITHKGVPILITDYNLDRVLNELIESGDVVKALNLYGLKQWESKGGRSIGYLALFRLLRNFFINNAIPFTDLNERKDCDIFATVKGEGVCIHIYTDENTFRKALKLISAGKNFVIFESKREMDEVVKKLELSYTPTAIILKSEISSGSIMLTQPGSFGVILGR</sequence>
<evidence type="ECO:0000313" key="3">
    <source>
        <dbReference type="Proteomes" id="UP000510821"/>
    </source>
</evidence>
<feature type="transmembrane region" description="Helical" evidence="1">
    <location>
        <begin position="7"/>
        <end position="27"/>
    </location>
</feature>